<dbReference type="PANTHER" id="PTHR33154">
    <property type="entry name" value="TRANSCRIPTIONAL REGULATOR, ARSR FAMILY"/>
    <property type="match status" value="1"/>
</dbReference>
<dbReference type="SUPFAM" id="SSF46785">
    <property type="entry name" value="Winged helix' DNA-binding domain"/>
    <property type="match status" value="1"/>
</dbReference>
<dbReference type="InterPro" id="IPR011991">
    <property type="entry name" value="ArsR-like_HTH"/>
</dbReference>
<dbReference type="InterPro" id="IPR051081">
    <property type="entry name" value="HTH_MetalResp_TranReg"/>
</dbReference>
<dbReference type="EMBL" id="JALIEB010000043">
    <property type="protein sequence ID" value="MCV3274397.1"/>
    <property type="molecule type" value="Genomic_DNA"/>
</dbReference>
<dbReference type="PANTHER" id="PTHR33154:SF33">
    <property type="entry name" value="TRANSCRIPTIONAL REPRESSOR SDPR"/>
    <property type="match status" value="1"/>
</dbReference>
<dbReference type="Proteomes" id="UP001208690">
    <property type="component" value="Unassembled WGS sequence"/>
</dbReference>
<dbReference type="PROSITE" id="PS50987">
    <property type="entry name" value="HTH_ARSR_2"/>
    <property type="match status" value="1"/>
</dbReference>
<keyword evidence="2" id="KW-0238">DNA-binding</keyword>
<protein>
    <submittedName>
        <fullName evidence="5">Winged helix-turn-helix domain-containing protein</fullName>
    </submittedName>
</protein>
<dbReference type="InterPro" id="IPR036388">
    <property type="entry name" value="WH-like_DNA-bd_sf"/>
</dbReference>
<comment type="caution">
    <text evidence="5">The sequence shown here is derived from an EMBL/GenBank/DDBJ whole genome shotgun (WGS) entry which is preliminary data.</text>
</comment>
<evidence type="ECO:0000259" key="4">
    <source>
        <dbReference type="PROSITE" id="PS50987"/>
    </source>
</evidence>
<keyword evidence="3" id="KW-0804">Transcription</keyword>
<keyword evidence="1" id="KW-0805">Transcription regulation</keyword>
<evidence type="ECO:0000313" key="6">
    <source>
        <dbReference type="Proteomes" id="UP001208690"/>
    </source>
</evidence>
<evidence type="ECO:0000256" key="3">
    <source>
        <dbReference type="ARBA" id="ARBA00023163"/>
    </source>
</evidence>
<dbReference type="InterPro" id="IPR001845">
    <property type="entry name" value="HTH_ArsR_DNA-bd_dom"/>
</dbReference>
<gene>
    <name evidence="5" type="ORF">MUB52_23460</name>
</gene>
<name>A0ABT3BLF0_9RHOB</name>
<proteinExistence type="predicted"/>
<accession>A0ABT3BLF0</accession>
<dbReference type="CDD" id="cd00090">
    <property type="entry name" value="HTH_ARSR"/>
    <property type="match status" value="1"/>
</dbReference>
<reference evidence="5 6" key="1">
    <citation type="submission" date="2022-04" db="EMBL/GenBank/DDBJ databases">
        <title>Roseobacter sp. WL0113 is a bacterium isolated from neritic sediment.</title>
        <authorList>
            <person name="Wang L."/>
            <person name="He W."/>
            <person name="Zhang D.-F."/>
        </authorList>
    </citation>
    <scope>NUCLEOTIDE SEQUENCE [LARGE SCALE GENOMIC DNA]</scope>
    <source>
        <strain evidence="5 6">WL0113</strain>
    </source>
</reference>
<keyword evidence="6" id="KW-1185">Reference proteome</keyword>
<evidence type="ECO:0000256" key="2">
    <source>
        <dbReference type="ARBA" id="ARBA00023125"/>
    </source>
</evidence>
<dbReference type="InterPro" id="IPR036390">
    <property type="entry name" value="WH_DNA-bd_sf"/>
</dbReference>
<dbReference type="Gene3D" id="1.10.10.10">
    <property type="entry name" value="Winged helix-like DNA-binding domain superfamily/Winged helix DNA-binding domain"/>
    <property type="match status" value="1"/>
</dbReference>
<dbReference type="SMART" id="SM00418">
    <property type="entry name" value="HTH_ARSR"/>
    <property type="match status" value="1"/>
</dbReference>
<evidence type="ECO:0000313" key="5">
    <source>
        <dbReference type="EMBL" id="MCV3274397.1"/>
    </source>
</evidence>
<sequence length="120" mass="13527">MDDFTMTDPDADSPAAADITGQIKALSSPYRLQFLEWLMAPRDHFSDAQNNADLVEDGVCVGVITEKAGLSQPTVTSHMQKLAQAGFVTSKKIKNWVYYRPDQKRIDAFLQELSHRLKQR</sequence>
<evidence type="ECO:0000256" key="1">
    <source>
        <dbReference type="ARBA" id="ARBA00023015"/>
    </source>
</evidence>
<dbReference type="RefSeq" id="WP_263846600.1">
    <property type="nucleotide sequence ID" value="NZ_JALIEB010000043.1"/>
</dbReference>
<organism evidence="5 6">
    <name type="scientific">Roseobacter sinensis</name>
    <dbReference type="NCBI Taxonomy" id="2931391"/>
    <lineage>
        <taxon>Bacteria</taxon>
        <taxon>Pseudomonadati</taxon>
        <taxon>Pseudomonadota</taxon>
        <taxon>Alphaproteobacteria</taxon>
        <taxon>Rhodobacterales</taxon>
        <taxon>Roseobacteraceae</taxon>
        <taxon>Roseobacter</taxon>
    </lineage>
</organism>
<feature type="domain" description="HTH arsR-type" evidence="4">
    <location>
        <begin position="11"/>
        <end position="120"/>
    </location>
</feature>